<gene>
    <name evidence="2" type="ORF">ACFQ5G_48770</name>
</gene>
<dbReference type="InterPro" id="IPR036894">
    <property type="entry name" value="YbaB-like_sf"/>
</dbReference>
<name>A0ABW4ASS6_9ACTN</name>
<evidence type="ECO:0008006" key="4">
    <source>
        <dbReference type="Google" id="ProtNLM"/>
    </source>
</evidence>
<sequence>MTRRLEGLQRRAEELERLASVAHTAAPKSAEGVDASGCVRIVIGPDRLPLQIHIRDRWQDRLDAGSLADAVLEANTDAVRSAYRIWCDRLDGSGWWRQRDAHEAPERRPMPMNSPAQQPRTQRAPDEDLELGERILRLLQDTRRNTSQPSTADGDGSNDSGRVSVRLSPGGLAGCVIDEGWARHRRGDAIAAALSHAVRQARRHLTSPQPGLREADALIGDALAALATLTDRASDRGGER</sequence>
<feature type="compositionally biased region" description="Polar residues" evidence="1">
    <location>
        <begin position="145"/>
        <end position="161"/>
    </location>
</feature>
<dbReference type="Gene3D" id="3.30.1310.10">
    <property type="entry name" value="Nucleoid-associated protein YbaB-like domain"/>
    <property type="match status" value="1"/>
</dbReference>
<feature type="region of interest" description="Disordered" evidence="1">
    <location>
        <begin position="102"/>
        <end position="128"/>
    </location>
</feature>
<feature type="region of interest" description="Disordered" evidence="1">
    <location>
        <begin position="140"/>
        <end position="166"/>
    </location>
</feature>
<evidence type="ECO:0000313" key="3">
    <source>
        <dbReference type="Proteomes" id="UP001597183"/>
    </source>
</evidence>
<dbReference type="EMBL" id="JBHTMK010000065">
    <property type="protein sequence ID" value="MFD1373275.1"/>
    <property type="molecule type" value="Genomic_DNA"/>
</dbReference>
<dbReference type="RefSeq" id="WP_317791887.1">
    <property type="nucleotide sequence ID" value="NZ_AP028461.1"/>
</dbReference>
<evidence type="ECO:0000313" key="2">
    <source>
        <dbReference type="EMBL" id="MFD1373275.1"/>
    </source>
</evidence>
<accession>A0ABW4ASS6</accession>
<dbReference type="SUPFAM" id="SSF82607">
    <property type="entry name" value="YbaB-like"/>
    <property type="match status" value="1"/>
</dbReference>
<evidence type="ECO:0000256" key="1">
    <source>
        <dbReference type="SAM" id="MobiDB-lite"/>
    </source>
</evidence>
<protein>
    <recommendedName>
        <fullName evidence="4">YbaB/EbfC DNA-binding family protein</fullName>
    </recommendedName>
</protein>
<comment type="caution">
    <text evidence="2">The sequence shown here is derived from an EMBL/GenBank/DDBJ whole genome shotgun (WGS) entry which is preliminary data.</text>
</comment>
<reference evidence="3" key="1">
    <citation type="journal article" date="2019" name="Int. J. Syst. Evol. Microbiol.">
        <title>The Global Catalogue of Microorganisms (GCM) 10K type strain sequencing project: providing services to taxonomists for standard genome sequencing and annotation.</title>
        <authorList>
            <consortium name="The Broad Institute Genomics Platform"/>
            <consortium name="The Broad Institute Genome Sequencing Center for Infectious Disease"/>
            <person name="Wu L."/>
            <person name="Ma J."/>
        </authorList>
    </citation>
    <scope>NUCLEOTIDE SEQUENCE [LARGE SCALE GENOMIC DNA]</scope>
    <source>
        <strain evidence="3">CCM 7526</strain>
    </source>
</reference>
<organism evidence="2 3">
    <name type="scientific">Actinoplanes sichuanensis</name>
    <dbReference type="NCBI Taxonomy" id="512349"/>
    <lineage>
        <taxon>Bacteria</taxon>
        <taxon>Bacillati</taxon>
        <taxon>Actinomycetota</taxon>
        <taxon>Actinomycetes</taxon>
        <taxon>Micromonosporales</taxon>
        <taxon>Micromonosporaceae</taxon>
        <taxon>Actinoplanes</taxon>
    </lineage>
</organism>
<proteinExistence type="predicted"/>
<keyword evidence="3" id="KW-1185">Reference proteome</keyword>
<dbReference type="Proteomes" id="UP001597183">
    <property type="component" value="Unassembled WGS sequence"/>
</dbReference>